<dbReference type="InterPro" id="IPR016067">
    <property type="entry name" value="S-AdoMet_deCO2ase_core"/>
</dbReference>
<evidence type="ECO:0000256" key="5">
    <source>
        <dbReference type="SAM" id="MobiDB-lite"/>
    </source>
</evidence>
<dbReference type="InterPro" id="IPR048283">
    <property type="entry name" value="AdoMetDC-like"/>
</dbReference>
<keyword evidence="4" id="KW-0620">Polyamine biosynthesis</keyword>
<evidence type="ECO:0000256" key="1">
    <source>
        <dbReference type="ARBA" id="ARBA00004911"/>
    </source>
</evidence>
<evidence type="ECO:0008006" key="8">
    <source>
        <dbReference type="Google" id="ProtNLM"/>
    </source>
</evidence>
<dbReference type="EMBL" id="JAANQT010000092">
    <property type="protein sequence ID" value="KAG1314701.1"/>
    <property type="molecule type" value="Genomic_DNA"/>
</dbReference>
<proteinExistence type="inferred from homology"/>
<dbReference type="Pfam" id="PF13896">
    <property type="entry name" value="Glyco_transf_49"/>
    <property type="match status" value="2"/>
</dbReference>
<dbReference type="GO" id="GO:0004014">
    <property type="term" value="F:adenosylmethionine decarboxylase activity"/>
    <property type="evidence" value="ECO:0007669"/>
    <property type="project" value="InterPro"/>
</dbReference>
<dbReference type="Gene3D" id="3.60.90.10">
    <property type="entry name" value="S-adenosylmethionine decarboxylase"/>
    <property type="match status" value="1"/>
</dbReference>
<dbReference type="GO" id="GO:0006597">
    <property type="term" value="P:spermine biosynthetic process"/>
    <property type="evidence" value="ECO:0007669"/>
    <property type="project" value="TreeGrafter"/>
</dbReference>
<dbReference type="PROSITE" id="PS01336">
    <property type="entry name" value="ADOMETDC"/>
    <property type="match status" value="1"/>
</dbReference>
<dbReference type="SUPFAM" id="SSF56276">
    <property type="entry name" value="S-adenosylmethionine decarboxylase"/>
    <property type="match status" value="1"/>
</dbReference>
<comment type="similarity">
    <text evidence="2">Belongs to the eukaryotic AdoMetDC family.</text>
</comment>
<dbReference type="InterPro" id="IPR018166">
    <property type="entry name" value="S-AdoMet_deCO2ase_CS"/>
</dbReference>
<name>A0A9P6XJ35_RHIOR</name>
<dbReference type="PANTHER" id="PTHR11570:SF0">
    <property type="entry name" value="S-ADENOSYLMETHIONINE DECARBOXYLASE PROENZYME"/>
    <property type="match status" value="1"/>
</dbReference>
<dbReference type="Pfam" id="PF01536">
    <property type="entry name" value="SAM_decarbox"/>
    <property type="match status" value="1"/>
</dbReference>
<comment type="caution">
    <text evidence="6">The sequence shown here is derived from an EMBL/GenBank/DDBJ whole genome shotgun (WGS) entry which is preliminary data.</text>
</comment>
<sequence length="878" mass="101907">MVNSYTPGENYSAQEGAFEGPEKLLEIWFSPSPEGMKDHQDLSSGEEEEEGVFRPDGLRVIPRPMLDKMLSLVKCTVLNMISNKEVDAYVLSESSMFVYPHKIILKTCGTTTLLYAVPRLLELARKYCGFEKVWRVFYSRKAFMFPERQVGPHRSWEEEIEFLEKYFDGGSSYKIGKELQDQWHLYLTKPLDDVLHKRNQKNPYLKSVMKEHEVRSGASTPATSDSEDPSPFGNAGHSYPDQTVEIHMTGLNQEKMKQFFYHNPEKTPAGLEGGVWVDKQTGIDQLYPEAQIDSYLFEPCGYSSNGLWQDRYFTFHVTPEPQCSYASFESNIPVEQSHAHEQRPIEALISRVLNVFDPTSFTVTYFTSHHQEHHSHSHMVHSMSVLNGYKRTNRILYEFDGYDLVYEPTLKVSRLAKYIIFIYVVISLVYATHHYFSIHHSSVDYKGSLNNNFIHNDESWSRKQQILQRLENIEKQKKLDKTTTWSMKGGKSLHTISHHFMSSKIFASSMGLDHVIPYYFKATKAHNTQDITLATLVTRDRFHVLSRLATNYQGPISAAIHVMDNKEKTKTIGELNRIYKSNPDMQAFVDVHLIVDKYDRQFNMWRNTAKLFTRTDYLMMLDVDFHLCTDFRKSIWENAELAAKLKSGKTAFVVPAFEYLDQKDGLDWRTFPTEKKKVLKEVEEAKLDSFHSAWVSGHGATNYTRWYSTNQAYPVTEYEYSYEPYVIYKKEGTPWCDERFIGYGANKAACLYEIFVSGVDFWVLPNDFLIHQSHKYANHDRTRERVHNKELYANYRTEVCLRYSRKYVIEGTWYTPAAENMKKVCTNIPKWKYLSGIPKAQREADAAAEAAAKAEQEKFLQEFSTYPEAEASAIEAEE</sequence>
<dbReference type="AlphaFoldDB" id="A0A9P6XJ35"/>
<keyword evidence="3" id="KW-0745">Spermidine biosynthesis</keyword>
<dbReference type="PANTHER" id="PTHR11570">
    <property type="entry name" value="S-ADENOSYLMETHIONINE DECARBOXYLASE"/>
    <property type="match status" value="1"/>
</dbReference>
<dbReference type="GO" id="GO:0005829">
    <property type="term" value="C:cytosol"/>
    <property type="evidence" value="ECO:0007669"/>
    <property type="project" value="TreeGrafter"/>
</dbReference>
<evidence type="ECO:0000313" key="6">
    <source>
        <dbReference type="EMBL" id="KAG1314701.1"/>
    </source>
</evidence>
<evidence type="ECO:0000313" key="7">
    <source>
        <dbReference type="Proteomes" id="UP000716291"/>
    </source>
</evidence>
<dbReference type="GO" id="GO:0008295">
    <property type="term" value="P:spermidine biosynthetic process"/>
    <property type="evidence" value="ECO:0007669"/>
    <property type="project" value="UniProtKB-KW"/>
</dbReference>
<dbReference type="Proteomes" id="UP000716291">
    <property type="component" value="Unassembled WGS sequence"/>
</dbReference>
<accession>A0A9P6XJ35</accession>
<organism evidence="6 7">
    <name type="scientific">Rhizopus oryzae</name>
    <name type="common">Mucormycosis agent</name>
    <name type="synonym">Rhizopus arrhizus var. delemar</name>
    <dbReference type="NCBI Taxonomy" id="64495"/>
    <lineage>
        <taxon>Eukaryota</taxon>
        <taxon>Fungi</taxon>
        <taxon>Fungi incertae sedis</taxon>
        <taxon>Mucoromycota</taxon>
        <taxon>Mucoromycotina</taxon>
        <taxon>Mucoromycetes</taxon>
        <taxon>Mucorales</taxon>
        <taxon>Mucorineae</taxon>
        <taxon>Rhizopodaceae</taxon>
        <taxon>Rhizopus</taxon>
    </lineage>
</organism>
<keyword evidence="7" id="KW-1185">Reference proteome</keyword>
<evidence type="ECO:0000256" key="4">
    <source>
        <dbReference type="ARBA" id="ARBA00023115"/>
    </source>
</evidence>
<reference evidence="6" key="1">
    <citation type="journal article" date="2020" name="Microb. Genom.">
        <title>Genetic diversity of clinical and environmental Mucorales isolates obtained from an investigation of mucormycosis cases among solid organ transplant recipients.</title>
        <authorList>
            <person name="Nguyen M.H."/>
            <person name="Kaul D."/>
            <person name="Muto C."/>
            <person name="Cheng S.J."/>
            <person name="Richter R.A."/>
            <person name="Bruno V.M."/>
            <person name="Liu G."/>
            <person name="Beyhan S."/>
            <person name="Sundermann A.J."/>
            <person name="Mounaud S."/>
            <person name="Pasculle A.W."/>
            <person name="Nierman W.C."/>
            <person name="Driscoll E."/>
            <person name="Cumbie R."/>
            <person name="Clancy C.J."/>
            <person name="Dupont C.L."/>
        </authorList>
    </citation>
    <scope>NUCLEOTIDE SEQUENCE</scope>
    <source>
        <strain evidence="6">GL11</strain>
    </source>
</reference>
<comment type="pathway">
    <text evidence="1">Amine and polyamine biosynthesis; S-adenosylmethioninamine biosynthesis; S-adenosylmethioninamine from S-adenosyl-L-methionine: step 1/1.</text>
</comment>
<feature type="region of interest" description="Disordered" evidence="5">
    <location>
        <begin position="206"/>
        <end position="239"/>
    </location>
</feature>
<evidence type="ECO:0000256" key="2">
    <source>
        <dbReference type="ARBA" id="ARBA00008466"/>
    </source>
</evidence>
<protein>
    <recommendedName>
        <fullName evidence="8">Adenosylmethionine decarboxylase</fullName>
    </recommendedName>
</protein>
<gene>
    <name evidence="6" type="ORF">G6F64_001253</name>
</gene>
<evidence type="ECO:0000256" key="3">
    <source>
        <dbReference type="ARBA" id="ARBA00023066"/>
    </source>
</evidence>